<organism evidence="3">
    <name type="scientific">Caenorhabditis brenneri</name>
    <name type="common">Nematode worm</name>
    <dbReference type="NCBI Taxonomy" id="135651"/>
    <lineage>
        <taxon>Eukaryota</taxon>
        <taxon>Metazoa</taxon>
        <taxon>Ecdysozoa</taxon>
        <taxon>Nematoda</taxon>
        <taxon>Chromadorea</taxon>
        <taxon>Rhabditida</taxon>
        <taxon>Rhabditina</taxon>
        <taxon>Rhabditomorpha</taxon>
        <taxon>Rhabditoidea</taxon>
        <taxon>Rhabditidae</taxon>
        <taxon>Peloderinae</taxon>
        <taxon>Caenorhabditis</taxon>
    </lineage>
</organism>
<name>G0P595_CAEBE</name>
<evidence type="ECO:0000313" key="3">
    <source>
        <dbReference type="Proteomes" id="UP000008068"/>
    </source>
</evidence>
<feature type="signal peptide" evidence="1">
    <location>
        <begin position="1"/>
        <end position="20"/>
    </location>
</feature>
<dbReference type="eggNOG" id="ENOG502TJ60">
    <property type="taxonomic scope" value="Eukaryota"/>
</dbReference>
<dbReference type="FunCoup" id="G0P595">
    <property type="interactions" value="1897"/>
</dbReference>
<proteinExistence type="predicted"/>
<dbReference type="AlphaFoldDB" id="G0P595"/>
<dbReference type="PANTHER" id="PTHR21479:SF25">
    <property type="entry name" value="APYRASE-RELATED"/>
    <property type="match status" value="1"/>
</dbReference>
<gene>
    <name evidence="2" type="ORF">CAEBREN_00612</name>
</gene>
<dbReference type="OMA" id="NTISHHV"/>
<dbReference type="HOGENOM" id="CLU_141211_1_0_1"/>
<sequence>MVRLFFSFLAFPILFGHVESVATKFVFTGNFVCDMPDFEYRMVLWEKDSSSGDDVMTIQGPKVSRDPHYYEITGEQDGDEITTSAYEAYMVIVHSCTHPEKPYRKLSVPLGEFPFRDKTYYKSVDINLTNQGKLVTNIMGYEGFSGK</sequence>
<dbReference type="EMBL" id="GL380077">
    <property type="protein sequence ID" value="EGT45379.1"/>
    <property type="molecule type" value="Genomic_DNA"/>
</dbReference>
<dbReference type="Gene3D" id="2.60.40.3330">
    <property type="match status" value="1"/>
</dbReference>
<dbReference type="OrthoDB" id="5902510at2759"/>
<accession>G0P595</accession>
<dbReference type="Proteomes" id="UP000008068">
    <property type="component" value="Unassembled WGS sequence"/>
</dbReference>
<evidence type="ECO:0000256" key="1">
    <source>
        <dbReference type="SAM" id="SignalP"/>
    </source>
</evidence>
<evidence type="ECO:0000313" key="2">
    <source>
        <dbReference type="EMBL" id="EGT45379.1"/>
    </source>
</evidence>
<dbReference type="PANTHER" id="PTHR21479">
    <property type="match status" value="1"/>
</dbReference>
<keyword evidence="1" id="KW-0732">Signal</keyword>
<feature type="chain" id="PRO_5003405860" evidence="1">
    <location>
        <begin position="21"/>
        <end position="147"/>
    </location>
</feature>
<dbReference type="InParanoid" id="G0P595"/>
<protein>
    <submittedName>
        <fullName evidence="2">Uncharacterized protein</fullName>
    </submittedName>
</protein>
<dbReference type="InterPro" id="IPR038479">
    <property type="entry name" value="Transthyretin-like_sf"/>
</dbReference>
<reference evidence="3" key="1">
    <citation type="submission" date="2011-07" db="EMBL/GenBank/DDBJ databases">
        <authorList>
            <consortium name="Caenorhabditis brenneri Sequencing and Analysis Consortium"/>
            <person name="Wilson R.K."/>
        </authorList>
    </citation>
    <scope>NUCLEOTIDE SEQUENCE [LARGE SCALE GENOMIC DNA]</scope>
    <source>
        <strain evidence="3">PB2801</strain>
    </source>
</reference>
<keyword evidence="3" id="KW-1185">Reference proteome</keyword>